<evidence type="ECO:0000313" key="2">
    <source>
        <dbReference type="EMBL" id="AGU15531.1"/>
    </source>
</evidence>
<proteinExistence type="predicted"/>
<organism evidence="2 3">
    <name type="scientific">Corynebacterium argentoratense DSM 44202</name>
    <dbReference type="NCBI Taxonomy" id="1348662"/>
    <lineage>
        <taxon>Bacteria</taxon>
        <taxon>Bacillati</taxon>
        <taxon>Actinomycetota</taxon>
        <taxon>Actinomycetes</taxon>
        <taxon>Mycobacteriales</taxon>
        <taxon>Corynebacteriaceae</taxon>
        <taxon>Corynebacterium</taxon>
    </lineage>
</organism>
<dbReference type="OrthoDB" id="148766at2"/>
<protein>
    <recommendedName>
        <fullName evidence="1">VTC domain-containing protein</fullName>
    </recommendedName>
</protein>
<accession>U3GYW9</accession>
<dbReference type="EMBL" id="CP006365">
    <property type="protein sequence ID" value="AGU15531.1"/>
    <property type="molecule type" value="Genomic_DNA"/>
</dbReference>
<dbReference type="AlphaFoldDB" id="U3GYW9"/>
<gene>
    <name evidence="2" type="ORF">CARG_07040</name>
</gene>
<dbReference type="Pfam" id="PF09359">
    <property type="entry name" value="VTC"/>
    <property type="match status" value="1"/>
</dbReference>
<feature type="domain" description="VTC" evidence="1">
    <location>
        <begin position="21"/>
        <end position="125"/>
    </location>
</feature>
<dbReference type="HOGENOM" id="CLU_1764928_0_0_11"/>
<dbReference type="RefSeq" id="WP_020976689.1">
    <property type="nucleotide sequence ID" value="NC_022198.1"/>
</dbReference>
<dbReference type="InterPro" id="IPR018966">
    <property type="entry name" value="VTC_domain"/>
</dbReference>
<dbReference type="eggNOG" id="COG3025">
    <property type="taxonomic scope" value="Bacteria"/>
</dbReference>
<evidence type="ECO:0000259" key="1">
    <source>
        <dbReference type="Pfam" id="PF09359"/>
    </source>
</evidence>
<keyword evidence="3" id="KW-1185">Reference proteome</keyword>
<dbReference type="GeneID" id="78250170"/>
<dbReference type="PATRIC" id="fig|1348662.3.peg.1386"/>
<dbReference type="KEGG" id="caz:CARG_07040"/>
<reference evidence="2 3" key="1">
    <citation type="journal article" date="2013" name="Genome Announc.">
        <title>Whole-Genome Sequence of the Clinical Strain Corynebacterium argentoratense DSM 44202, Isolated from a Human Throat Specimen.</title>
        <authorList>
            <person name="Bomholt C."/>
            <person name="Glaub A."/>
            <person name="Gravermann K."/>
            <person name="Albersmeier A."/>
            <person name="Brinkrolf K."/>
            <person name="Ruckert C."/>
            <person name="Tauch A."/>
        </authorList>
    </citation>
    <scope>NUCLEOTIDE SEQUENCE [LARGE SCALE GENOMIC DNA]</scope>
    <source>
        <strain evidence="2">DSM 44202</strain>
    </source>
</reference>
<name>U3GYW9_9CORY</name>
<dbReference type="STRING" id="1348662.CARG_07040"/>
<sequence length="147" mass="15975">MSTEFHTGVPDALPQADWAAAQLQRVGVDAAVSPTLHGGYRRCCLLTDNGRATIDSGLFWIGLRSYSDSTVSTSDAECPRLDAPEMVIIETKSGAQPGAIDRLLWRNGIRPCRISKYATGMAAVYPHLPSNRWHSTLTHHFDLPAAA</sequence>
<dbReference type="Proteomes" id="UP000016943">
    <property type="component" value="Chromosome"/>
</dbReference>
<evidence type="ECO:0000313" key="3">
    <source>
        <dbReference type="Proteomes" id="UP000016943"/>
    </source>
</evidence>